<evidence type="ECO:0000313" key="1">
    <source>
        <dbReference type="EMBL" id="XCD29461.1"/>
    </source>
</evidence>
<protein>
    <submittedName>
        <fullName evidence="1">Uncharacterized protein</fullName>
    </submittedName>
</protein>
<name>A0AAU8BU71_9VIRU</name>
<accession>A0AAU8BU71</accession>
<proteinExistence type="predicted"/>
<dbReference type="EMBL" id="PP554578">
    <property type="protein sequence ID" value="XCD29461.1"/>
    <property type="molecule type" value="Genomic_DNA"/>
</dbReference>
<sequence length="40" mass="4421">MTPSLLLPLNRNYRELPVLLGTISDISHVSVSHSHIHAVC</sequence>
<organism evidence="1">
    <name type="scientific">Salmonella phage PMBT27</name>
    <dbReference type="NCBI Taxonomy" id="3137285"/>
    <lineage>
        <taxon>Viruses</taxon>
    </lineage>
</organism>
<reference evidence="1" key="1">
    <citation type="submission" date="2024-03" db="EMBL/GenBank/DDBJ databases">
        <title>This phage originates from the Bacteriophage catalogue of the Bacteriophage Competence Centre, Department of Microbiology und Biotechnology, Max Rubner-Institut, Kiel, Germany.</title>
        <authorList>
            <person name="Sprotte S."/>
            <person name="Brinks E."/>
        </authorList>
    </citation>
    <scope>NUCLEOTIDE SEQUENCE</scope>
</reference>